<dbReference type="Pfam" id="PF00106">
    <property type="entry name" value="adh_short"/>
    <property type="match status" value="1"/>
</dbReference>
<dbReference type="PANTHER" id="PTHR24320">
    <property type="entry name" value="RETINOL DEHYDROGENASE"/>
    <property type="match status" value="1"/>
</dbReference>
<evidence type="ECO:0000313" key="4">
    <source>
        <dbReference type="EMBL" id="KAK4456892.1"/>
    </source>
</evidence>
<sequence>MSSKYNFNTTGSELVGDLGSAIKGKVILTTGISPLGLGTHFAKAIAVAQPGLLILTGRDSKKPQQIADEINKVNHNVKTRVLTLDLGSLKSVRNAAAEVMGWEDVPVIDVVVNNAGIFGVDYAVSPEGHELHFATNHLGHFLFTNLIMSKILAASEPRVVNVSSDGHRLSPIRFGDVGFSGGETYNKWAAYGQSKTANALFALSLAHKLGGKGLVAVSLHPGTIKDTAIGSKIDWEKDTASLLAADVFLGDEGKKGFSWKTSDQGIATHVFAAFHPSLKEQNGAYLENSRVADPWIDTVKPWATSEVEAQNLWKLSEKLVGQEFHY</sequence>
<evidence type="ECO:0000256" key="1">
    <source>
        <dbReference type="ARBA" id="ARBA00006484"/>
    </source>
</evidence>
<dbReference type="InterPro" id="IPR036291">
    <property type="entry name" value="NAD(P)-bd_dom_sf"/>
</dbReference>
<evidence type="ECO:0000256" key="2">
    <source>
        <dbReference type="ARBA" id="ARBA00023002"/>
    </source>
</evidence>
<gene>
    <name evidence="4" type="ORF">QBC42DRAFT_301628</name>
</gene>
<dbReference type="PANTHER" id="PTHR24320:SF283">
    <property type="entry name" value="RETINOL DEHYDROGENASE 11"/>
    <property type="match status" value="1"/>
</dbReference>
<organism evidence="4 5">
    <name type="scientific">Cladorrhinum samala</name>
    <dbReference type="NCBI Taxonomy" id="585594"/>
    <lineage>
        <taxon>Eukaryota</taxon>
        <taxon>Fungi</taxon>
        <taxon>Dikarya</taxon>
        <taxon>Ascomycota</taxon>
        <taxon>Pezizomycotina</taxon>
        <taxon>Sordariomycetes</taxon>
        <taxon>Sordariomycetidae</taxon>
        <taxon>Sordariales</taxon>
        <taxon>Podosporaceae</taxon>
        <taxon>Cladorrhinum</taxon>
    </lineage>
</organism>
<dbReference type="GO" id="GO:0016491">
    <property type="term" value="F:oxidoreductase activity"/>
    <property type="evidence" value="ECO:0007669"/>
    <property type="project" value="UniProtKB-KW"/>
</dbReference>
<reference evidence="4" key="2">
    <citation type="submission" date="2023-06" db="EMBL/GenBank/DDBJ databases">
        <authorList>
            <consortium name="Lawrence Berkeley National Laboratory"/>
            <person name="Mondo S.J."/>
            <person name="Hensen N."/>
            <person name="Bonometti L."/>
            <person name="Westerberg I."/>
            <person name="Brannstrom I.O."/>
            <person name="Guillou S."/>
            <person name="Cros-Aarteil S."/>
            <person name="Calhoun S."/>
            <person name="Haridas S."/>
            <person name="Kuo A."/>
            <person name="Pangilinan J."/>
            <person name="Riley R."/>
            <person name="Labutti K."/>
            <person name="Andreopoulos B."/>
            <person name="Lipzen A."/>
            <person name="Chen C."/>
            <person name="Yanf M."/>
            <person name="Daum C."/>
            <person name="Ng V."/>
            <person name="Clum A."/>
            <person name="Steindorff A."/>
            <person name="Ohm R."/>
            <person name="Martin F."/>
            <person name="Silar P."/>
            <person name="Natvig D."/>
            <person name="Lalanne C."/>
            <person name="Gautier V."/>
            <person name="Ament-Velasquez S.L."/>
            <person name="Kruys A."/>
            <person name="Hutchinson M.I."/>
            <person name="Powell A.J."/>
            <person name="Barry K."/>
            <person name="Miller A.N."/>
            <person name="Grigoriev I.V."/>
            <person name="Debuchy R."/>
            <person name="Gladieux P."/>
            <person name="Thoren M.H."/>
            <person name="Johannesson H."/>
        </authorList>
    </citation>
    <scope>NUCLEOTIDE SEQUENCE</scope>
    <source>
        <strain evidence="4">PSN324</strain>
    </source>
</reference>
<dbReference type="PRINTS" id="PR00080">
    <property type="entry name" value="SDRFAMILY"/>
</dbReference>
<comment type="caution">
    <text evidence="4">The sequence shown here is derived from an EMBL/GenBank/DDBJ whole genome shotgun (WGS) entry which is preliminary data.</text>
</comment>
<proteinExistence type="inferred from homology"/>
<reference evidence="4" key="1">
    <citation type="journal article" date="2023" name="Mol. Phylogenet. Evol.">
        <title>Genome-scale phylogeny and comparative genomics of the fungal order Sordariales.</title>
        <authorList>
            <person name="Hensen N."/>
            <person name="Bonometti L."/>
            <person name="Westerberg I."/>
            <person name="Brannstrom I.O."/>
            <person name="Guillou S."/>
            <person name="Cros-Aarteil S."/>
            <person name="Calhoun S."/>
            <person name="Haridas S."/>
            <person name="Kuo A."/>
            <person name="Mondo S."/>
            <person name="Pangilinan J."/>
            <person name="Riley R."/>
            <person name="LaButti K."/>
            <person name="Andreopoulos B."/>
            <person name="Lipzen A."/>
            <person name="Chen C."/>
            <person name="Yan M."/>
            <person name="Daum C."/>
            <person name="Ng V."/>
            <person name="Clum A."/>
            <person name="Steindorff A."/>
            <person name="Ohm R.A."/>
            <person name="Martin F."/>
            <person name="Silar P."/>
            <person name="Natvig D.O."/>
            <person name="Lalanne C."/>
            <person name="Gautier V."/>
            <person name="Ament-Velasquez S.L."/>
            <person name="Kruys A."/>
            <person name="Hutchinson M.I."/>
            <person name="Powell A.J."/>
            <person name="Barry K."/>
            <person name="Miller A.N."/>
            <person name="Grigoriev I.V."/>
            <person name="Debuchy R."/>
            <person name="Gladieux P."/>
            <person name="Hiltunen Thoren M."/>
            <person name="Johannesson H."/>
        </authorList>
    </citation>
    <scope>NUCLEOTIDE SEQUENCE</scope>
    <source>
        <strain evidence="4">PSN324</strain>
    </source>
</reference>
<evidence type="ECO:0000256" key="3">
    <source>
        <dbReference type="RuleBase" id="RU000363"/>
    </source>
</evidence>
<dbReference type="SUPFAM" id="SSF51735">
    <property type="entry name" value="NAD(P)-binding Rossmann-fold domains"/>
    <property type="match status" value="1"/>
</dbReference>
<dbReference type="EMBL" id="MU865154">
    <property type="protein sequence ID" value="KAK4456892.1"/>
    <property type="molecule type" value="Genomic_DNA"/>
</dbReference>
<name>A0AAV9HBM8_9PEZI</name>
<evidence type="ECO:0000313" key="5">
    <source>
        <dbReference type="Proteomes" id="UP001321749"/>
    </source>
</evidence>
<protein>
    <submittedName>
        <fullName evidence="4">Uncharacterized protein</fullName>
    </submittedName>
</protein>
<comment type="similarity">
    <text evidence="1 3">Belongs to the short-chain dehydrogenases/reductases (SDR) family.</text>
</comment>
<dbReference type="AlphaFoldDB" id="A0AAV9HBM8"/>
<accession>A0AAV9HBM8</accession>
<keyword evidence="5" id="KW-1185">Reference proteome</keyword>
<dbReference type="Proteomes" id="UP001321749">
    <property type="component" value="Unassembled WGS sequence"/>
</dbReference>
<keyword evidence="2" id="KW-0560">Oxidoreductase</keyword>
<dbReference type="InterPro" id="IPR002347">
    <property type="entry name" value="SDR_fam"/>
</dbReference>
<dbReference type="Gene3D" id="3.40.50.720">
    <property type="entry name" value="NAD(P)-binding Rossmann-like Domain"/>
    <property type="match status" value="1"/>
</dbReference>